<accession>A0ABY7U3U5</accession>
<evidence type="ECO:0000259" key="4">
    <source>
        <dbReference type="PROSITE" id="PS01124"/>
    </source>
</evidence>
<keyword evidence="6" id="KW-1185">Reference proteome</keyword>
<evidence type="ECO:0000256" key="1">
    <source>
        <dbReference type="ARBA" id="ARBA00023015"/>
    </source>
</evidence>
<dbReference type="EMBL" id="CP117418">
    <property type="protein sequence ID" value="WCT79466.1"/>
    <property type="molecule type" value="Genomic_DNA"/>
</dbReference>
<evidence type="ECO:0000256" key="3">
    <source>
        <dbReference type="ARBA" id="ARBA00023163"/>
    </source>
</evidence>
<dbReference type="SMART" id="SM00342">
    <property type="entry name" value="HTH_ARAC"/>
    <property type="match status" value="1"/>
</dbReference>
<feature type="domain" description="HTH araC/xylS-type" evidence="4">
    <location>
        <begin position="77"/>
        <end position="175"/>
    </location>
</feature>
<proteinExistence type="predicted"/>
<dbReference type="SUPFAM" id="SSF46689">
    <property type="entry name" value="Homeodomain-like"/>
    <property type="match status" value="2"/>
</dbReference>
<evidence type="ECO:0000313" key="6">
    <source>
        <dbReference type="Proteomes" id="UP001218231"/>
    </source>
</evidence>
<evidence type="ECO:0000256" key="2">
    <source>
        <dbReference type="ARBA" id="ARBA00023125"/>
    </source>
</evidence>
<reference evidence="5 6" key="1">
    <citation type="submission" date="2023-02" db="EMBL/GenBank/DDBJ databases">
        <title>Genome sequence of Novosphingobium humi KACC 19094.</title>
        <authorList>
            <person name="Kim S."/>
            <person name="Heo J."/>
            <person name="Kwon S.-W."/>
        </authorList>
    </citation>
    <scope>NUCLEOTIDE SEQUENCE [LARGE SCALE GENOMIC DNA]</scope>
    <source>
        <strain evidence="5 6">KACC 19094</strain>
        <plasmid evidence="5 6">unnamed1</plasmid>
    </source>
</reference>
<organism evidence="5 6">
    <name type="scientific">Novosphingobium humi</name>
    <dbReference type="NCBI Taxonomy" id="2282397"/>
    <lineage>
        <taxon>Bacteria</taxon>
        <taxon>Pseudomonadati</taxon>
        <taxon>Pseudomonadota</taxon>
        <taxon>Alphaproteobacteria</taxon>
        <taxon>Sphingomonadales</taxon>
        <taxon>Sphingomonadaceae</taxon>
        <taxon>Novosphingobium</taxon>
    </lineage>
</organism>
<keyword evidence="1" id="KW-0805">Transcription regulation</keyword>
<dbReference type="InterPro" id="IPR009057">
    <property type="entry name" value="Homeodomain-like_sf"/>
</dbReference>
<dbReference type="InterPro" id="IPR018062">
    <property type="entry name" value="HTH_AraC-typ_CS"/>
</dbReference>
<dbReference type="Gene3D" id="1.10.10.60">
    <property type="entry name" value="Homeodomain-like"/>
    <property type="match status" value="1"/>
</dbReference>
<keyword evidence="2" id="KW-0238">DNA-binding</keyword>
<dbReference type="InterPro" id="IPR050204">
    <property type="entry name" value="AraC_XylS_family_regulators"/>
</dbReference>
<evidence type="ECO:0000313" key="5">
    <source>
        <dbReference type="EMBL" id="WCT79466.1"/>
    </source>
</evidence>
<dbReference type="PROSITE" id="PS00041">
    <property type="entry name" value="HTH_ARAC_FAMILY_1"/>
    <property type="match status" value="1"/>
</dbReference>
<gene>
    <name evidence="5" type="ORF">PQ457_20965</name>
</gene>
<dbReference type="Pfam" id="PF12833">
    <property type="entry name" value="HTH_18"/>
    <property type="match status" value="1"/>
</dbReference>
<dbReference type="RefSeq" id="WP_273619740.1">
    <property type="nucleotide sequence ID" value="NZ_CP103869.1"/>
</dbReference>
<dbReference type="PANTHER" id="PTHR46796">
    <property type="entry name" value="HTH-TYPE TRANSCRIPTIONAL ACTIVATOR RHAS-RELATED"/>
    <property type="match status" value="1"/>
</dbReference>
<sequence length="180" mass="20218">MTPTLARTPPLAEIARIPELIEGAQRFLDEDVHMARHYLERISALFAPAPSGPIYLAERPAPPPAPVKGGLAAWQMQKVLAYVESHLDKTLSTEELAGVTRLSTGHFCRAFKASMGETPHGFIMRQRIRRAQILMVQSRETLSQIAIACGLTDQAHLTRLFRRTTGTTPMQWRRHWQGEI</sequence>
<dbReference type="InterPro" id="IPR018060">
    <property type="entry name" value="HTH_AraC"/>
</dbReference>
<protein>
    <submittedName>
        <fullName evidence="5">AraC family transcriptional regulator</fullName>
    </submittedName>
</protein>
<keyword evidence="5" id="KW-0614">Plasmid</keyword>
<name>A0ABY7U3U5_9SPHN</name>
<dbReference type="PANTHER" id="PTHR46796:SF6">
    <property type="entry name" value="ARAC SUBFAMILY"/>
    <property type="match status" value="1"/>
</dbReference>
<dbReference type="Proteomes" id="UP001218231">
    <property type="component" value="Plasmid unnamed1"/>
</dbReference>
<geneLocation type="plasmid" evidence="5 6">
    <name>unnamed1</name>
</geneLocation>
<dbReference type="PROSITE" id="PS01124">
    <property type="entry name" value="HTH_ARAC_FAMILY_2"/>
    <property type="match status" value="1"/>
</dbReference>
<keyword evidence="3" id="KW-0804">Transcription</keyword>